<dbReference type="Pfam" id="PF01136">
    <property type="entry name" value="Peptidase_U32"/>
    <property type="match status" value="1"/>
</dbReference>
<dbReference type="PANTHER" id="PTHR30217">
    <property type="entry name" value="PEPTIDASE U32 FAMILY"/>
    <property type="match status" value="1"/>
</dbReference>
<name>A0AAX3X0G8_9BACI</name>
<dbReference type="Proteomes" id="UP001178322">
    <property type="component" value="Chromosome"/>
</dbReference>
<dbReference type="InterPro" id="IPR051454">
    <property type="entry name" value="RNA/ubiquinone_mod_enzymes"/>
</dbReference>
<organism evidence="1 2">
    <name type="scientific">Lysinibacillus pakistanensis</name>
    <dbReference type="NCBI Taxonomy" id="759811"/>
    <lineage>
        <taxon>Bacteria</taxon>
        <taxon>Bacillati</taxon>
        <taxon>Bacillota</taxon>
        <taxon>Bacilli</taxon>
        <taxon>Bacillales</taxon>
        <taxon>Bacillaceae</taxon>
        <taxon>Lysinibacillus</taxon>
    </lineage>
</organism>
<evidence type="ECO:0000313" key="2">
    <source>
        <dbReference type="Proteomes" id="UP001178322"/>
    </source>
</evidence>
<dbReference type="AlphaFoldDB" id="A0AAX3X0G8"/>
<evidence type="ECO:0000313" key="1">
    <source>
        <dbReference type="EMBL" id="WHY52548.1"/>
    </source>
</evidence>
<gene>
    <name evidence="1" type="ORF">QNH24_04755</name>
</gene>
<accession>A0AAX3X0G8</accession>
<sequence length="318" mass="35979">MENLKIVAPVRSKFMMEEMIEAGANEIYFGVSTPLFQQLSFDNKFQTVADYPAHFSDWEEIDDIIALAKANNLRVIFMANTPYIPTGFEKDYQKHVNRALEKGVDAITISSIQSCHLLNSLEKNIQIISGSQLAPVNKYGAELLKESGVKRISLSQSMTLEEIHELRDLEMELMITGNFGTGSMAGNCRLWESPNNLEIGEGIRTLYRVLSPLNTHSNQQHFLDSATDCSLCNLEDLVSAGVTAIKFLGREAPNPVTLAMVVNMFNEWREMGISGLTIDQKMKITEQEQLMWVMKWVPRFCEKCRCTYKPTAITKTYI</sequence>
<proteinExistence type="predicted"/>
<dbReference type="EMBL" id="CP126101">
    <property type="protein sequence ID" value="WHY52548.1"/>
    <property type="molecule type" value="Genomic_DNA"/>
</dbReference>
<reference evidence="1" key="1">
    <citation type="submission" date="2023-05" db="EMBL/GenBank/DDBJ databases">
        <title>Comparative genomics of Bacillaceae isolates and their secondary metabolite potential.</title>
        <authorList>
            <person name="Song L."/>
            <person name="Nielsen L.J."/>
            <person name="Mohite O."/>
            <person name="Xu X."/>
            <person name="Weber T."/>
            <person name="Kovacs A.T."/>
        </authorList>
    </citation>
    <scope>NUCLEOTIDE SEQUENCE</scope>
    <source>
        <strain evidence="1">LY1</strain>
    </source>
</reference>
<dbReference type="InterPro" id="IPR001539">
    <property type="entry name" value="Peptidase_U32"/>
</dbReference>
<dbReference type="RefSeq" id="WP_283870978.1">
    <property type="nucleotide sequence ID" value="NZ_CP126101.1"/>
</dbReference>
<dbReference type="PANTHER" id="PTHR30217:SF10">
    <property type="entry name" value="23S RRNA 5-HYDROXYCYTIDINE C2501 SYNTHASE"/>
    <property type="match status" value="1"/>
</dbReference>
<protein>
    <submittedName>
        <fullName evidence="1">U32 family peptidase</fullName>
    </submittedName>
</protein>